<dbReference type="AlphaFoldDB" id="A0A6A6DZK8"/>
<feature type="region of interest" description="Disordered" evidence="1">
    <location>
        <begin position="398"/>
        <end position="419"/>
    </location>
</feature>
<gene>
    <name evidence="3" type="ORF">K469DRAFT_211108</name>
</gene>
<dbReference type="OrthoDB" id="73875at2759"/>
<name>A0A6A6DZK8_9PEZI</name>
<evidence type="ECO:0000256" key="2">
    <source>
        <dbReference type="SAM" id="SignalP"/>
    </source>
</evidence>
<reference evidence="3" key="1">
    <citation type="journal article" date="2020" name="Stud. Mycol.">
        <title>101 Dothideomycetes genomes: a test case for predicting lifestyles and emergence of pathogens.</title>
        <authorList>
            <person name="Haridas S."/>
            <person name="Albert R."/>
            <person name="Binder M."/>
            <person name="Bloem J."/>
            <person name="Labutti K."/>
            <person name="Salamov A."/>
            <person name="Andreopoulos B."/>
            <person name="Baker S."/>
            <person name="Barry K."/>
            <person name="Bills G."/>
            <person name="Bluhm B."/>
            <person name="Cannon C."/>
            <person name="Castanera R."/>
            <person name="Culley D."/>
            <person name="Daum C."/>
            <person name="Ezra D."/>
            <person name="Gonzalez J."/>
            <person name="Henrissat B."/>
            <person name="Kuo A."/>
            <person name="Liang C."/>
            <person name="Lipzen A."/>
            <person name="Lutzoni F."/>
            <person name="Magnuson J."/>
            <person name="Mondo S."/>
            <person name="Nolan M."/>
            <person name="Ohm R."/>
            <person name="Pangilinan J."/>
            <person name="Park H.-J."/>
            <person name="Ramirez L."/>
            <person name="Alfaro M."/>
            <person name="Sun H."/>
            <person name="Tritt A."/>
            <person name="Yoshinaga Y."/>
            <person name="Zwiers L.-H."/>
            <person name="Turgeon B."/>
            <person name="Goodwin S."/>
            <person name="Spatafora J."/>
            <person name="Crous P."/>
            <person name="Grigoriev I."/>
        </authorList>
    </citation>
    <scope>NUCLEOTIDE SEQUENCE</scope>
    <source>
        <strain evidence="3">CBS 207.26</strain>
    </source>
</reference>
<proteinExistence type="predicted"/>
<protein>
    <submittedName>
        <fullName evidence="3">Uncharacterized protein</fullName>
    </submittedName>
</protein>
<evidence type="ECO:0000313" key="4">
    <source>
        <dbReference type="Proteomes" id="UP000800200"/>
    </source>
</evidence>
<keyword evidence="4" id="KW-1185">Reference proteome</keyword>
<feature type="signal peptide" evidence="2">
    <location>
        <begin position="1"/>
        <end position="20"/>
    </location>
</feature>
<evidence type="ECO:0000313" key="3">
    <source>
        <dbReference type="EMBL" id="KAF2183380.1"/>
    </source>
</evidence>
<evidence type="ECO:0000256" key="1">
    <source>
        <dbReference type="SAM" id="MobiDB-lite"/>
    </source>
</evidence>
<dbReference type="EMBL" id="ML994643">
    <property type="protein sequence ID" value="KAF2183380.1"/>
    <property type="molecule type" value="Genomic_DNA"/>
</dbReference>
<feature type="chain" id="PRO_5025397634" evidence="2">
    <location>
        <begin position="21"/>
        <end position="419"/>
    </location>
</feature>
<feature type="compositionally biased region" description="Basic residues" evidence="1">
    <location>
        <begin position="398"/>
        <end position="407"/>
    </location>
</feature>
<feature type="compositionally biased region" description="Basic and acidic residues" evidence="1">
    <location>
        <begin position="219"/>
        <end position="319"/>
    </location>
</feature>
<accession>A0A6A6DZK8</accession>
<feature type="region of interest" description="Disordered" evidence="1">
    <location>
        <begin position="213"/>
        <end position="374"/>
    </location>
</feature>
<keyword evidence="2" id="KW-0732">Signal</keyword>
<dbReference type="Proteomes" id="UP000800200">
    <property type="component" value="Unassembled WGS sequence"/>
</dbReference>
<organism evidence="3 4">
    <name type="scientific">Zopfia rhizophila CBS 207.26</name>
    <dbReference type="NCBI Taxonomy" id="1314779"/>
    <lineage>
        <taxon>Eukaryota</taxon>
        <taxon>Fungi</taxon>
        <taxon>Dikarya</taxon>
        <taxon>Ascomycota</taxon>
        <taxon>Pezizomycotina</taxon>
        <taxon>Dothideomycetes</taxon>
        <taxon>Dothideomycetes incertae sedis</taxon>
        <taxon>Zopfiaceae</taxon>
        <taxon>Zopfia</taxon>
    </lineage>
</organism>
<sequence>MRLAASVLLLCSSILPGVLAQESDEQVTASYEQTGSCAYYFQKPAKRAPLSQTCIKYCENNGGHGYSECDRSPYKDIDFEHGFDKSLIEKDADGDLWVPCKCKCENKDVEGISEAIFDIVAEGLAQLDNIICAVMLESFKTILEVGIEFVPGGAALNGAKTAVQGAKSFVENGLEAADFFGNWVGKACGVPDWNFDLWSALIGAPDSYGTSIGCRRKNKSECKKPESKPDTTKKPDNPLVSTKKEEPKPTSTNKEEPKTTSTKKEEPKTTSTNKEEPKTTSTKKEEPKTTSTNKEEPKTTSTKKEEPKTTSTNKEESPRRPVPRKRSPRRPAPIKRSPRRPAPRKRSPRRPAPIKRSPRRPVPRKRTLPCLLPPAHQRPLHLPLRIAVDLRLEPSLRPHAKRQHHATSKGQITEEKTLC</sequence>
<feature type="compositionally biased region" description="Basic residues" evidence="1">
    <location>
        <begin position="321"/>
        <end position="367"/>
    </location>
</feature>